<gene>
    <name evidence="1" type="ORF">F5544_17955</name>
</gene>
<dbReference type="KEGG" id="nah:F5544_17955"/>
<keyword evidence="2" id="KW-1185">Reference proteome</keyword>
<evidence type="ECO:0000313" key="1">
    <source>
        <dbReference type="EMBL" id="QIS11465.1"/>
    </source>
</evidence>
<name>A0A6G9YDV9_9NOCA</name>
<dbReference type="AlphaFoldDB" id="A0A6G9YDV9"/>
<dbReference type="EMBL" id="CP046172">
    <property type="protein sequence ID" value="QIS11465.1"/>
    <property type="molecule type" value="Genomic_DNA"/>
</dbReference>
<sequence length="186" mass="20169">MLSHQPFNCEAKTLRHKAIHHMAERRGAPFMKRYTAETRLTVMFTSAAISLVGPLARAHSASEEEMICAAVVAMLDYFDADDEIRAPAERVDAGTYRVSDAGIVESRDFDPLTGAIVHDGSDTRVGVPVDIHLDAPTSARLADLCARLQRSRAWAIRMSVDRYLFDQLTATAPGTARAPGEGASAG</sequence>
<accession>A0A6G9YDV9</accession>
<reference evidence="1 2" key="1">
    <citation type="journal article" date="2019" name="ACS Chem. Biol.">
        <title>Identification and Mobilization of a Cryptic Antibiotic Biosynthesis Gene Locus from a Human-Pathogenic Nocardia Isolate.</title>
        <authorList>
            <person name="Herisse M."/>
            <person name="Ishida K."/>
            <person name="Porter J.L."/>
            <person name="Howden B."/>
            <person name="Hertweck C."/>
            <person name="Stinear T.P."/>
            <person name="Pidot S.J."/>
        </authorList>
    </citation>
    <scope>NUCLEOTIDE SEQUENCE [LARGE SCALE GENOMIC DNA]</scope>
    <source>
        <strain evidence="1 2">AUSMDU00012717</strain>
    </source>
</reference>
<evidence type="ECO:0000313" key="2">
    <source>
        <dbReference type="Proteomes" id="UP000503540"/>
    </source>
</evidence>
<organism evidence="1 2">
    <name type="scientific">Nocardia arthritidis</name>
    <dbReference type="NCBI Taxonomy" id="228602"/>
    <lineage>
        <taxon>Bacteria</taxon>
        <taxon>Bacillati</taxon>
        <taxon>Actinomycetota</taxon>
        <taxon>Actinomycetes</taxon>
        <taxon>Mycobacteriales</taxon>
        <taxon>Nocardiaceae</taxon>
        <taxon>Nocardia</taxon>
    </lineage>
</organism>
<proteinExistence type="predicted"/>
<protein>
    <submittedName>
        <fullName evidence="1">Ribbon-helix-helix protein, CopG family</fullName>
    </submittedName>
</protein>
<dbReference type="Proteomes" id="UP000503540">
    <property type="component" value="Chromosome"/>
</dbReference>
<dbReference type="RefSeq" id="WP_167474269.1">
    <property type="nucleotide sequence ID" value="NZ_CP046172.1"/>
</dbReference>
<dbReference type="GO" id="GO:0006355">
    <property type="term" value="P:regulation of DNA-templated transcription"/>
    <property type="evidence" value="ECO:0007669"/>
    <property type="project" value="InterPro"/>
</dbReference>